<comment type="caution">
    <text evidence="1">The sequence shown here is derived from an EMBL/GenBank/DDBJ whole genome shotgun (WGS) entry which is preliminary data.</text>
</comment>
<dbReference type="EMBL" id="BSXT01000462">
    <property type="protein sequence ID" value="GMF28149.1"/>
    <property type="molecule type" value="Genomic_DNA"/>
</dbReference>
<evidence type="ECO:0000313" key="1">
    <source>
        <dbReference type="EMBL" id="GMF28149.1"/>
    </source>
</evidence>
<dbReference type="Proteomes" id="UP001165121">
    <property type="component" value="Unassembled WGS sequence"/>
</dbReference>
<evidence type="ECO:0000313" key="2">
    <source>
        <dbReference type="Proteomes" id="UP001165121"/>
    </source>
</evidence>
<reference evidence="1" key="1">
    <citation type="submission" date="2023-04" db="EMBL/GenBank/DDBJ databases">
        <title>Phytophthora fragariaefolia NBRC 109709.</title>
        <authorList>
            <person name="Ichikawa N."/>
            <person name="Sato H."/>
            <person name="Tonouchi N."/>
        </authorList>
    </citation>
    <scope>NUCLEOTIDE SEQUENCE</scope>
    <source>
        <strain evidence="1">NBRC 109709</strain>
    </source>
</reference>
<sequence length="134" mass="15205">MYPLAHVALMWRLPECVAPLHVLHPIGRAYDQRLYQTFDAGLDQYVQDAFGRSTQFAVMLSSWHLVVHRVKEDDSAFAQLLHSTITNFVGLDETLQRVAPPSKRTPMVRMNPALLYARLPNDHRCFVLSSDGSA</sequence>
<protein>
    <submittedName>
        <fullName evidence="1">Unnamed protein product</fullName>
    </submittedName>
</protein>
<accession>A0A9W6UA94</accession>
<dbReference type="AlphaFoldDB" id="A0A9W6UA94"/>
<dbReference type="OrthoDB" id="126184at2759"/>
<keyword evidence="2" id="KW-1185">Reference proteome</keyword>
<gene>
    <name evidence="1" type="ORF">Pfra01_000576400</name>
</gene>
<organism evidence="1 2">
    <name type="scientific">Phytophthora fragariaefolia</name>
    <dbReference type="NCBI Taxonomy" id="1490495"/>
    <lineage>
        <taxon>Eukaryota</taxon>
        <taxon>Sar</taxon>
        <taxon>Stramenopiles</taxon>
        <taxon>Oomycota</taxon>
        <taxon>Peronosporomycetes</taxon>
        <taxon>Peronosporales</taxon>
        <taxon>Peronosporaceae</taxon>
        <taxon>Phytophthora</taxon>
    </lineage>
</organism>
<proteinExistence type="predicted"/>
<name>A0A9W6UA94_9STRA</name>